<dbReference type="STRING" id="1033810.HLPCO_001021"/>
<name>F7Q0H3_9MOLU</name>
<gene>
    <name evidence="2" type="ORF">HLPCO_001021</name>
</gene>
<evidence type="ECO:0000313" key="2">
    <source>
        <dbReference type="EMBL" id="ERJ12681.1"/>
    </source>
</evidence>
<sequence>MREILVIILVFMLTLLVGCQVEDEQSQNKETVQEQDAEILGANNITISLGDEFNPLEGVTAKDDTRNLTDELGVQGEVNTEVPGTYVLTYQVMGTNDKLVTESRTVIVESQSPIISVEEPKVTLFLGSDFDLLTGVTVEDDYDTYLKAIVKDDDGFNKDKVGTYIILYEVTDSEGHTSQSTRTITVEDADTVSK</sequence>
<dbReference type="EMBL" id="AFNU02000003">
    <property type="protein sequence ID" value="ERJ12681.1"/>
    <property type="molecule type" value="Genomic_DNA"/>
</dbReference>
<protein>
    <submittedName>
        <fullName evidence="2">Ig-like domain protein</fullName>
    </submittedName>
</protein>
<comment type="caution">
    <text evidence="2">The sequence shown here is derived from an EMBL/GenBank/DDBJ whole genome shotgun (WGS) entry which is preliminary data.</text>
</comment>
<evidence type="ECO:0000313" key="3">
    <source>
        <dbReference type="Proteomes" id="UP000005707"/>
    </source>
</evidence>
<dbReference type="PROSITE" id="PS51257">
    <property type="entry name" value="PROKAR_LIPOPROTEIN"/>
    <property type="match status" value="1"/>
</dbReference>
<dbReference type="InParanoid" id="F7Q0H3"/>
<dbReference type="AlphaFoldDB" id="F7Q0H3"/>
<reference evidence="2 3" key="2">
    <citation type="journal article" date="2013" name="PLoS ONE">
        <title>INDIGO - INtegrated Data Warehouse of MIcrobial GenOmes with Examples from the Red Sea Extremophiles.</title>
        <authorList>
            <person name="Alam I."/>
            <person name="Antunes A."/>
            <person name="Kamau A.A."/>
            <person name="Ba Alawi W."/>
            <person name="Kalkatawi M."/>
            <person name="Stingl U."/>
            <person name="Bajic V.B."/>
        </authorList>
    </citation>
    <scope>NUCLEOTIDE SEQUENCE [LARGE SCALE GENOMIC DNA]</scope>
    <source>
        <strain evidence="2 3">SSD-17B</strain>
    </source>
</reference>
<reference evidence="2 3" key="1">
    <citation type="journal article" date="2011" name="J. Bacteriol.">
        <title>Genome sequence of Haloplasma contractile, an unusual contractile bacterium from a deep-sea anoxic brine lake.</title>
        <authorList>
            <person name="Antunes A."/>
            <person name="Alam I."/>
            <person name="El Dorry H."/>
            <person name="Siam R."/>
            <person name="Robertson A."/>
            <person name="Bajic V.B."/>
            <person name="Stingl U."/>
        </authorList>
    </citation>
    <scope>NUCLEOTIDE SEQUENCE [LARGE SCALE GENOMIC DNA]</scope>
    <source>
        <strain evidence="2 3">SSD-17B</strain>
    </source>
</reference>
<dbReference type="OrthoDB" id="315328at2"/>
<dbReference type="RefSeq" id="WP_008825909.1">
    <property type="nucleotide sequence ID" value="NZ_AFNU02000003.1"/>
</dbReference>
<feature type="domain" description="Pesticidal crystal protein Cry22Aa Ig-like" evidence="1">
    <location>
        <begin position="38"/>
        <end position="108"/>
    </location>
</feature>
<dbReference type="InterPro" id="IPR032179">
    <property type="entry name" value="Cry22Aa_Ig-like"/>
</dbReference>
<feature type="domain" description="Pesticidal crystal protein Cry22Aa Ig-like" evidence="1">
    <location>
        <begin position="119"/>
        <end position="186"/>
    </location>
</feature>
<evidence type="ECO:0000259" key="1">
    <source>
        <dbReference type="Pfam" id="PF16403"/>
    </source>
</evidence>
<dbReference type="eggNOG" id="COG3227">
    <property type="taxonomic scope" value="Bacteria"/>
</dbReference>
<dbReference type="Gene3D" id="2.60.40.10">
    <property type="entry name" value="Immunoglobulins"/>
    <property type="match status" value="2"/>
</dbReference>
<proteinExistence type="predicted"/>
<dbReference type="InterPro" id="IPR013783">
    <property type="entry name" value="Ig-like_fold"/>
</dbReference>
<keyword evidence="3" id="KW-1185">Reference proteome</keyword>
<dbReference type="Pfam" id="PF16403">
    <property type="entry name" value="Bact_surface_Ig-like"/>
    <property type="match status" value="2"/>
</dbReference>
<organism evidence="2 3">
    <name type="scientific">Haloplasma contractile SSD-17B</name>
    <dbReference type="NCBI Taxonomy" id="1033810"/>
    <lineage>
        <taxon>Bacteria</taxon>
        <taxon>Bacillati</taxon>
        <taxon>Mycoplasmatota</taxon>
        <taxon>Mollicutes</taxon>
        <taxon>Haloplasmatales</taxon>
        <taxon>Haloplasmataceae</taxon>
        <taxon>Haloplasma</taxon>
    </lineage>
</organism>
<accession>F7Q0H3</accession>
<dbReference type="Proteomes" id="UP000005707">
    <property type="component" value="Unassembled WGS sequence"/>
</dbReference>